<dbReference type="EMBL" id="CP003837">
    <property type="protein sequence ID" value="AGH44278.1"/>
    <property type="molecule type" value="Genomic_DNA"/>
</dbReference>
<evidence type="ECO:0000313" key="3">
    <source>
        <dbReference type="Proteomes" id="UP000011864"/>
    </source>
</evidence>
<proteinExistence type="predicted"/>
<organism evidence="2 3">
    <name type="scientific">Paraglaciecola psychrophila 170</name>
    <dbReference type="NCBI Taxonomy" id="1129794"/>
    <lineage>
        <taxon>Bacteria</taxon>
        <taxon>Pseudomonadati</taxon>
        <taxon>Pseudomonadota</taxon>
        <taxon>Gammaproteobacteria</taxon>
        <taxon>Alteromonadales</taxon>
        <taxon>Alteromonadaceae</taxon>
        <taxon>Paraglaciecola</taxon>
    </lineage>
</organism>
<dbReference type="PATRIC" id="fig|1129794.4.peg.2146"/>
<dbReference type="RefSeq" id="WP_007643285.1">
    <property type="nucleotide sequence ID" value="NC_020514.1"/>
</dbReference>
<evidence type="ECO:0000313" key="2">
    <source>
        <dbReference type="EMBL" id="AGH44278.1"/>
    </source>
</evidence>
<keyword evidence="3" id="KW-1185">Reference proteome</keyword>
<accession>K7AID8</accession>
<feature type="transmembrane region" description="Helical" evidence="1">
    <location>
        <begin position="72"/>
        <end position="90"/>
    </location>
</feature>
<protein>
    <recommendedName>
        <fullName evidence="4">DUF3649 domain-containing protein</fullName>
    </recommendedName>
</protein>
<feature type="transmembrane region" description="Helical" evidence="1">
    <location>
        <begin position="12"/>
        <end position="38"/>
    </location>
</feature>
<sequence length="93" mass="10670">MKHNLDVLFRTLAAIVGGYLVSAAFSVAFVPVLVWGQICEQNEAVMVVTMLSYTIFFAVIILSFCRENVWRIWRDIILTLCLCWTTYYLLGDL</sequence>
<evidence type="ECO:0000256" key="1">
    <source>
        <dbReference type="SAM" id="Phobius"/>
    </source>
</evidence>
<dbReference type="OrthoDB" id="6388948at2"/>
<dbReference type="Proteomes" id="UP000011864">
    <property type="component" value="Chromosome"/>
</dbReference>
<dbReference type="eggNOG" id="ENOG5034BVQ">
    <property type="taxonomic scope" value="Bacteria"/>
</dbReference>
<dbReference type="KEGG" id="gps:C427_2169"/>
<evidence type="ECO:0008006" key="4">
    <source>
        <dbReference type="Google" id="ProtNLM"/>
    </source>
</evidence>
<keyword evidence="1" id="KW-0472">Membrane</keyword>
<gene>
    <name evidence="2" type="ORF">C427_2169</name>
</gene>
<dbReference type="HOGENOM" id="CLU_186086_0_0_6"/>
<keyword evidence="1" id="KW-0812">Transmembrane</keyword>
<keyword evidence="1" id="KW-1133">Transmembrane helix</keyword>
<reference evidence="2 3" key="1">
    <citation type="journal article" date="2013" name="Genome Announc.">
        <title>Complete Genome Sequence of Glaciecola psychrophila Strain 170T.</title>
        <authorList>
            <person name="Yin J."/>
            <person name="Chen J."/>
            <person name="Liu G."/>
            <person name="Yu Y."/>
            <person name="Song L."/>
            <person name="Wang X."/>
            <person name="Qu X."/>
        </authorList>
    </citation>
    <scope>NUCLEOTIDE SEQUENCE [LARGE SCALE GENOMIC DNA]</scope>
    <source>
        <strain evidence="2 3">170</strain>
    </source>
</reference>
<dbReference type="STRING" id="1129794.C427_2169"/>
<name>K7AID8_9ALTE</name>
<feature type="transmembrane region" description="Helical" evidence="1">
    <location>
        <begin position="44"/>
        <end position="65"/>
    </location>
</feature>
<dbReference type="AlphaFoldDB" id="K7AID8"/>